<dbReference type="PROSITE" id="PS00018">
    <property type="entry name" value="EF_HAND_1"/>
    <property type="match status" value="1"/>
</dbReference>
<sequence length="774" mass="85663">MQLVLGFTNFAHKIAADLRALHKIVADLRVLHKIAGELSLRIWYSGFVASSIHKRLKRVGVGRRLKKVLYNLTSTMRGGGAEDQFFDTCDDSTSDLGSDCSEICVNSGADNRALEYEFWTKEPGSVSERRETFLRWMGLSLERRGISDAEDEDSDNDDVKRFIDRLRDDGESVLANLDADKQFFSSGSLQSCDTGGAEEENPTCQMKVLGNGTESASDELTDDEYLSTSLDISSDKMISLDEFQKTLGSSSLVQKLLTKECKKLNIVDRKKKTNWLQKFSSVIQIVDKAKGLLNKTEIDTTEGPSGRVRVGACKKNLKELSSLYTGQEFPAHEGSILTMKFSPDGMYLASAGVDGVVRVWKVLEDDIVKKFSLQDSDPSCVYFSLDGFSKLAPLDVPTGDDHMKNMIKSSDSACVVLPPKVFQLSEKPLHEFNGHEGEVLALAWSKNGHLLSSSVDKTARLWRVGDENCLGVYSHNNYVTCVEFNPVDDNNFISGSIDGKLRIWEVHGGRVIDWTDFKEIVTAVGYRPDGKGGVVGSMEGTCRFYDIIDNRLQLGDSICLKGKKKLAGKKITGFQYCPTDVSKVMVTCADAQVQILCGTNVVCKFKSNRSSTSQMPAAFTSDGEHVVSATEDSNVRVWNYSNQEQKPSRAKKIWSCESFLSRNASVAIPWCGGLKHKLGGLPGSIHFDDKLLQKLQASIPMSVGNFLDALYKGAATWPEEKLPLPSVCKSDFKFLRNAWQNAFNSPNLWGLVIVTAGWDGCIRTFLNYGLPIKF</sequence>
<evidence type="ECO:0000256" key="3">
    <source>
        <dbReference type="PROSITE-ProRule" id="PRU00221"/>
    </source>
</evidence>
<dbReference type="EMBL" id="PNBA02000015">
    <property type="protein sequence ID" value="KAG6399171.1"/>
    <property type="molecule type" value="Genomic_DNA"/>
</dbReference>
<feature type="repeat" description="WD" evidence="3">
    <location>
        <begin position="472"/>
        <end position="506"/>
    </location>
</feature>
<dbReference type="PROSITE" id="PS50294">
    <property type="entry name" value="WD_REPEATS_REGION"/>
    <property type="match status" value="3"/>
</dbReference>
<dbReference type="InterPro" id="IPR015943">
    <property type="entry name" value="WD40/YVTN_repeat-like_dom_sf"/>
</dbReference>
<evidence type="ECO:0000256" key="2">
    <source>
        <dbReference type="ARBA" id="ARBA00022737"/>
    </source>
</evidence>
<name>A0A8X8WQU3_SALSN</name>
<gene>
    <name evidence="4" type="ORF">SASPL_140646</name>
</gene>
<dbReference type="Gene3D" id="2.130.10.10">
    <property type="entry name" value="YVTN repeat-like/Quinoprotein amine dehydrogenase"/>
    <property type="match status" value="2"/>
</dbReference>
<dbReference type="PROSITE" id="PS50082">
    <property type="entry name" value="WD_REPEATS_2"/>
    <property type="match status" value="4"/>
</dbReference>
<feature type="repeat" description="WD" evidence="3">
    <location>
        <begin position="618"/>
        <end position="648"/>
    </location>
</feature>
<feature type="repeat" description="WD" evidence="3">
    <location>
        <begin position="329"/>
        <end position="370"/>
    </location>
</feature>
<dbReference type="SUPFAM" id="SSF50978">
    <property type="entry name" value="WD40 repeat-like"/>
    <property type="match status" value="1"/>
</dbReference>
<evidence type="ECO:0000256" key="1">
    <source>
        <dbReference type="ARBA" id="ARBA00022574"/>
    </source>
</evidence>
<evidence type="ECO:0000313" key="5">
    <source>
        <dbReference type="Proteomes" id="UP000298416"/>
    </source>
</evidence>
<dbReference type="PANTHER" id="PTHR14221">
    <property type="entry name" value="WD REPEAT DOMAIN 44"/>
    <property type="match status" value="1"/>
</dbReference>
<dbReference type="Proteomes" id="UP000298416">
    <property type="component" value="Unassembled WGS sequence"/>
</dbReference>
<evidence type="ECO:0008006" key="6">
    <source>
        <dbReference type="Google" id="ProtNLM"/>
    </source>
</evidence>
<dbReference type="SMART" id="SM00320">
    <property type="entry name" value="WD40"/>
    <property type="match status" value="5"/>
</dbReference>
<comment type="caution">
    <text evidence="4">The sequence shown here is derived from an EMBL/GenBank/DDBJ whole genome shotgun (WGS) entry which is preliminary data.</text>
</comment>
<dbReference type="Pfam" id="PF00400">
    <property type="entry name" value="WD40"/>
    <property type="match status" value="4"/>
</dbReference>
<feature type="repeat" description="WD" evidence="3">
    <location>
        <begin position="432"/>
        <end position="472"/>
    </location>
</feature>
<dbReference type="InterPro" id="IPR018247">
    <property type="entry name" value="EF_Hand_1_Ca_BS"/>
</dbReference>
<protein>
    <recommendedName>
        <fullName evidence="6">COMPASS component SWD3</fullName>
    </recommendedName>
</protein>
<keyword evidence="2" id="KW-0677">Repeat</keyword>
<reference evidence="4" key="1">
    <citation type="submission" date="2018-01" db="EMBL/GenBank/DDBJ databases">
        <authorList>
            <person name="Mao J.F."/>
        </authorList>
    </citation>
    <scope>NUCLEOTIDE SEQUENCE</scope>
    <source>
        <strain evidence="4">Huo1</strain>
        <tissue evidence="4">Leaf</tissue>
    </source>
</reference>
<dbReference type="AlphaFoldDB" id="A0A8X8WQU3"/>
<proteinExistence type="predicted"/>
<dbReference type="InterPro" id="IPR020472">
    <property type="entry name" value="WD40_PAC1"/>
</dbReference>
<dbReference type="InterPro" id="IPR040324">
    <property type="entry name" value="WDR44/Dgr2"/>
</dbReference>
<organism evidence="4">
    <name type="scientific">Salvia splendens</name>
    <name type="common">Scarlet sage</name>
    <dbReference type="NCBI Taxonomy" id="180675"/>
    <lineage>
        <taxon>Eukaryota</taxon>
        <taxon>Viridiplantae</taxon>
        <taxon>Streptophyta</taxon>
        <taxon>Embryophyta</taxon>
        <taxon>Tracheophyta</taxon>
        <taxon>Spermatophyta</taxon>
        <taxon>Magnoliopsida</taxon>
        <taxon>eudicotyledons</taxon>
        <taxon>Gunneridae</taxon>
        <taxon>Pentapetalae</taxon>
        <taxon>asterids</taxon>
        <taxon>lamiids</taxon>
        <taxon>Lamiales</taxon>
        <taxon>Lamiaceae</taxon>
        <taxon>Nepetoideae</taxon>
        <taxon>Mentheae</taxon>
        <taxon>Salviinae</taxon>
        <taxon>Salvia</taxon>
        <taxon>Salvia subgen. Calosphace</taxon>
        <taxon>core Calosphace</taxon>
    </lineage>
</organism>
<accession>A0A8X8WQU3</accession>
<keyword evidence="1 3" id="KW-0853">WD repeat</keyword>
<dbReference type="PRINTS" id="PR00320">
    <property type="entry name" value="GPROTEINBRPT"/>
</dbReference>
<dbReference type="InterPro" id="IPR036322">
    <property type="entry name" value="WD40_repeat_dom_sf"/>
</dbReference>
<dbReference type="PANTHER" id="PTHR14221:SF0">
    <property type="entry name" value="WD REPEAT-CONTAINING PROTEIN 44"/>
    <property type="match status" value="1"/>
</dbReference>
<dbReference type="InterPro" id="IPR001680">
    <property type="entry name" value="WD40_rpt"/>
</dbReference>
<keyword evidence="5" id="KW-1185">Reference proteome</keyword>
<reference evidence="4" key="2">
    <citation type="submission" date="2020-08" db="EMBL/GenBank/DDBJ databases">
        <title>Plant Genome Project.</title>
        <authorList>
            <person name="Zhang R.-G."/>
        </authorList>
    </citation>
    <scope>NUCLEOTIDE SEQUENCE</scope>
    <source>
        <strain evidence="4">Huo1</strain>
        <tissue evidence="4">Leaf</tissue>
    </source>
</reference>
<evidence type="ECO:0000313" key="4">
    <source>
        <dbReference type="EMBL" id="KAG6399171.1"/>
    </source>
</evidence>